<comment type="caution">
    <text evidence="12">The sequence shown here is derived from an EMBL/GenBank/DDBJ whole genome shotgun (WGS) entry which is preliminary data.</text>
</comment>
<dbReference type="GO" id="GO:0005576">
    <property type="term" value="C:extracellular region"/>
    <property type="evidence" value="ECO:0007669"/>
    <property type="project" value="UniProtKB-SubCell"/>
</dbReference>
<dbReference type="AlphaFoldDB" id="A0A0P7BDC3"/>
<evidence type="ECO:0000256" key="5">
    <source>
        <dbReference type="ARBA" id="ARBA00022622"/>
    </source>
</evidence>
<dbReference type="InterPro" id="IPR008427">
    <property type="entry name" value="Extracellular_membr_CFEM_dom"/>
</dbReference>
<feature type="domain" description="CFEM" evidence="11">
    <location>
        <begin position="1"/>
        <end position="95"/>
    </location>
</feature>
<keyword evidence="4" id="KW-0964">Secreted</keyword>
<feature type="binding site" description="axial binding residue" evidence="9">
    <location>
        <position position="52"/>
    </location>
    <ligand>
        <name>heme</name>
        <dbReference type="ChEBI" id="CHEBI:30413"/>
    </ligand>
    <ligandPart>
        <name>Fe</name>
        <dbReference type="ChEBI" id="CHEBI:18248"/>
    </ligandPart>
</feature>
<evidence type="ECO:0000256" key="1">
    <source>
        <dbReference type="ARBA" id="ARBA00004589"/>
    </source>
</evidence>
<protein>
    <recommendedName>
        <fullName evidence="11">CFEM domain-containing protein</fullName>
    </recommendedName>
</protein>
<organism evidence="12 13">
    <name type="scientific">Neonectria ditissima</name>
    <dbReference type="NCBI Taxonomy" id="78410"/>
    <lineage>
        <taxon>Eukaryota</taxon>
        <taxon>Fungi</taxon>
        <taxon>Dikarya</taxon>
        <taxon>Ascomycota</taxon>
        <taxon>Pezizomycotina</taxon>
        <taxon>Sordariomycetes</taxon>
        <taxon>Hypocreomycetidae</taxon>
        <taxon>Hypocreales</taxon>
        <taxon>Nectriaceae</taxon>
        <taxon>Neonectria</taxon>
    </lineage>
</organism>
<keyword evidence="13" id="KW-1185">Reference proteome</keyword>
<dbReference type="Pfam" id="PF05730">
    <property type="entry name" value="CFEM"/>
    <property type="match status" value="1"/>
</dbReference>
<reference evidence="12 13" key="1">
    <citation type="submission" date="2015-09" db="EMBL/GenBank/DDBJ databases">
        <title>Draft genome of a European isolate of the apple canker pathogen Neonectria ditissima.</title>
        <authorList>
            <person name="Gomez-Cortecero A."/>
            <person name="Harrison R.J."/>
            <person name="Armitage A.D."/>
        </authorList>
    </citation>
    <scope>NUCLEOTIDE SEQUENCE [LARGE SCALE GENOMIC DNA]</scope>
    <source>
        <strain evidence="12 13">R09/05</strain>
    </source>
</reference>
<evidence type="ECO:0000256" key="2">
    <source>
        <dbReference type="ARBA" id="ARBA00004613"/>
    </source>
</evidence>
<evidence type="ECO:0000313" key="13">
    <source>
        <dbReference type="Proteomes" id="UP000050424"/>
    </source>
</evidence>
<dbReference type="STRING" id="78410.A0A0P7BDC3"/>
<comment type="subcellular location">
    <subcellularLocation>
        <location evidence="1">Membrane</location>
        <topology evidence="1">Lipid-anchor</topology>
        <topology evidence="1">GPI-anchor</topology>
    </subcellularLocation>
    <subcellularLocation>
        <location evidence="2">Secreted</location>
    </subcellularLocation>
</comment>
<dbReference type="PROSITE" id="PS52012">
    <property type="entry name" value="CFEM"/>
    <property type="match status" value="1"/>
</dbReference>
<keyword evidence="9" id="KW-0479">Metal-binding</keyword>
<evidence type="ECO:0000256" key="10">
    <source>
        <dbReference type="SAM" id="SignalP"/>
    </source>
</evidence>
<name>A0A0P7BDC3_9HYPO</name>
<keyword evidence="5" id="KW-0472">Membrane</keyword>
<evidence type="ECO:0000256" key="3">
    <source>
        <dbReference type="ARBA" id="ARBA00010031"/>
    </source>
</evidence>
<evidence type="ECO:0000256" key="9">
    <source>
        <dbReference type="PROSITE-ProRule" id="PRU01356"/>
    </source>
</evidence>
<keyword evidence="9" id="KW-0408">Iron</keyword>
<evidence type="ECO:0000256" key="4">
    <source>
        <dbReference type="ARBA" id="ARBA00022525"/>
    </source>
</evidence>
<keyword evidence="6 10" id="KW-0732">Signal</keyword>
<keyword evidence="5" id="KW-0336">GPI-anchor</keyword>
<keyword evidence="5" id="KW-0325">Glycoprotein</keyword>
<comment type="caution">
    <text evidence="9">Lacks conserved residue(s) required for the propagation of feature annotation.</text>
</comment>
<evidence type="ECO:0000313" key="12">
    <source>
        <dbReference type="EMBL" id="KPM40557.1"/>
    </source>
</evidence>
<evidence type="ECO:0000259" key="11">
    <source>
        <dbReference type="PROSITE" id="PS52012"/>
    </source>
</evidence>
<proteinExistence type="inferred from homology"/>
<feature type="signal peptide" evidence="10">
    <location>
        <begin position="1"/>
        <end position="22"/>
    </location>
</feature>
<feature type="chain" id="PRO_5006135690" description="CFEM domain-containing protein" evidence="10">
    <location>
        <begin position="23"/>
        <end position="95"/>
    </location>
</feature>
<dbReference type="EMBL" id="LKCW01000081">
    <property type="protein sequence ID" value="KPM40557.1"/>
    <property type="molecule type" value="Genomic_DNA"/>
</dbReference>
<gene>
    <name evidence="12" type="ORF">AK830_g5975</name>
</gene>
<keyword evidence="8" id="KW-0449">Lipoprotein</keyword>
<evidence type="ECO:0000256" key="7">
    <source>
        <dbReference type="ARBA" id="ARBA00023157"/>
    </source>
</evidence>
<keyword evidence="9" id="KW-0349">Heme</keyword>
<keyword evidence="7" id="KW-1015">Disulfide bond</keyword>
<sequence length="95" mass="9185">MHFTTTFIVAAISSIAFALPQAEPTDCPETSAIPTCGAPCISSAAAAAGCSDIPCQCTSSDVIQASALDCVIGNCGIATALSVQAAAAAVCTACA</sequence>
<dbReference type="Proteomes" id="UP000050424">
    <property type="component" value="Unassembled WGS sequence"/>
</dbReference>
<evidence type="ECO:0000256" key="6">
    <source>
        <dbReference type="ARBA" id="ARBA00022729"/>
    </source>
</evidence>
<accession>A0A0P7BDC3</accession>
<evidence type="ECO:0000256" key="8">
    <source>
        <dbReference type="ARBA" id="ARBA00023288"/>
    </source>
</evidence>
<dbReference type="GO" id="GO:0046872">
    <property type="term" value="F:metal ion binding"/>
    <property type="evidence" value="ECO:0007669"/>
    <property type="project" value="UniProtKB-UniRule"/>
</dbReference>
<dbReference type="GO" id="GO:0098552">
    <property type="term" value="C:side of membrane"/>
    <property type="evidence" value="ECO:0007669"/>
    <property type="project" value="UniProtKB-KW"/>
</dbReference>
<comment type="similarity">
    <text evidence="3">Belongs to the RBT5 family.</text>
</comment>